<dbReference type="AlphaFoldDB" id="A0AA49JG15"/>
<dbReference type="PROSITE" id="PS50202">
    <property type="entry name" value="MSP"/>
    <property type="match status" value="1"/>
</dbReference>
<proteinExistence type="predicted"/>
<protein>
    <submittedName>
        <fullName evidence="2">Class I SAM-dependent methyltransferase</fullName>
    </submittedName>
</protein>
<dbReference type="Pfam" id="PF13847">
    <property type="entry name" value="Methyltransf_31"/>
    <property type="match status" value="1"/>
</dbReference>
<keyword evidence="2" id="KW-0489">Methyltransferase</keyword>
<feature type="domain" description="MSP" evidence="1">
    <location>
        <begin position="172"/>
        <end position="236"/>
    </location>
</feature>
<dbReference type="CDD" id="cd02440">
    <property type="entry name" value="AdoMet_MTases"/>
    <property type="match status" value="1"/>
</dbReference>
<dbReference type="PANTHER" id="PTHR43861">
    <property type="entry name" value="TRANS-ACONITATE 2-METHYLTRANSFERASE-RELATED"/>
    <property type="match status" value="1"/>
</dbReference>
<dbReference type="SUPFAM" id="SSF53335">
    <property type="entry name" value="S-adenosyl-L-methionine-dependent methyltransferases"/>
    <property type="match status" value="1"/>
</dbReference>
<reference evidence="2" key="2">
    <citation type="journal article" date="2024" name="Antonie Van Leeuwenhoek">
        <title>Roseihalotalea indica gen. nov., sp. nov., a halophilic Bacteroidetes from mesopelagic Southwest Indian Ocean with higher carbohydrate metabolic potential.</title>
        <authorList>
            <person name="Chen B."/>
            <person name="Zhang M."/>
            <person name="Lin D."/>
            <person name="Ye J."/>
            <person name="Tang K."/>
        </authorList>
    </citation>
    <scope>NUCLEOTIDE SEQUENCE</scope>
    <source>
        <strain evidence="2">TK19036</strain>
    </source>
</reference>
<dbReference type="InterPro" id="IPR029063">
    <property type="entry name" value="SAM-dependent_MTases_sf"/>
</dbReference>
<dbReference type="GO" id="GO:0032259">
    <property type="term" value="P:methylation"/>
    <property type="evidence" value="ECO:0007669"/>
    <property type="project" value="UniProtKB-KW"/>
</dbReference>
<evidence type="ECO:0000259" key="1">
    <source>
        <dbReference type="PROSITE" id="PS50202"/>
    </source>
</evidence>
<dbReference type="InterPro" id="IPR025714">
    <property type="entry name" value="Methyltranfer_dom"/>
</dbReference>
<gene>
    <name evidence="2" type="ORF">K4G66_28830</name>
</gene>
<evidence type="ECO:0000313" key="2">
    <source>
        <dbReference type="EMBL" id="WKN36369.1"/>
    </source>
</evidence>
<dbReference type="EMBL" id="CP120682">
    <property type="protein sequence ID" value="WKN36369.1"/>
    <property type="molecule type" value="Genomic_DNA"/>
</dbReference>
<reference evidence="2" key="1">
    <citation type="journal article" date="2023" name="Comput. Struct. Biotechnol. J.">
        <title>Discovery of a novel marine Bacteroidetes with a rich repertoire of carbohydrate-active enzymes.</title>
        <authorList>
            <person name="Chen B."/>
            <person name="Liu G."/>
            <person name="Chen Q."/>
            <person name="Wang H."/>
            <person name="Liu L."/>
            <person name="Tang K."/>
        </authorList>
    </citation>
    <scope>NUCLEOTIDE SEQUENCE</scope>
    <source>
        <strain evidence="2">TK19036</strain>
    </source>
</reference>
<keyword evidence="2" id="KW-0808">Transferase</keyword>
<organism evidence="2">
    <name type="scientific">Roseihalotalea indica</name>
    <dbReference type="NCBI Taxonomy" id="2867963"/>
    <lineage>
        <taxon>Bacteria</taxon>
        <taxon>Pseudomonadati</taxon>
        <taxon>Bacteroidota</taxon>
        <taxon>Cytophagia</taxon>
        <taxon>Cytophagales</taxon>
        <taxon>Catalimonadaceae</taxon>
        <taxon>Roseihalotalea</taxon>
    </lineage>
</organism>
<dbReference type="Gene3D" id="3.40.50.150">
    <property type="entry name" value="Vaccinia Virus protein VP39"/>
    <property type="match status" value="1"/>
</dbReference>
<dbReference type="GO" id="GO:0008168">
    <property type="term" value="F:methyltransferase activity"/>
    <property type="evidence" value="ECO:0007669"/>
    <property type="project" value="UniProtKB-KW"/>
</dbReference>
<dbReference type="InterPro" id="IPR000535">
    <property type="entry name" value="MSP_dom"/>
</dbReference>
<sequence length="236" mass="27078">MNFKNDNMYRWENNDLSQPQAVAQLNSHKLVSFMKRQRTEANFIDRLKINYRSYICPFDRLLEMVSQDDHVFDIGCGSGHFAILLAEFTQPKSIHGIEISPELVKNAKSLVGGYPQTNVKFELYNGENLPQNISQATKIFMIDVLHHIPKANQLAFLTNIYKQMSAGSQFILKDIDAGNLLVFFNKMHDLLFAREIGNEMSLKNVLEVLKAIGFKVKSTVKNTLYVYPHYTIIAEK</sequence>
<accession>A0AA49JG15</accession>
<name>A0AA49JG15_9BACT</name>